<proteinExistence type="predicted"/>
<accession>F0U506</accession>
<name>F0U506_AJEC8</name>
<sequence length="125" mass="13652">MWIIKYCTRIVKVIMTIGTPKYHIASDPQGTMADGNGFVPSRKLMNAPLTCRPSWDLEAVAVLFASLTVEGSGQAKLHITTSLDGGFGSRANVVHGRELFGMGRSALFRGRASAEVVRARKWRTT</sequence>
<gene>
    <name evidence="1" type="ORF">HCEG_01411</name>
</gene>
<dbReference type="Proteomes" id="UP000008142">
    <property type="component" value="Unassembled WGS sequence"/>
</dbReference>
<protein>
    <submittedName>
        <fullName evidence="1">Predicted protein</fullName>
    </submittedName>
</protein>
<evidence type="ECO:0000313" key="2">
    <source>
        <dbReference type="Proteomes" id="UP000008142"/>
    </source>
</evidence>
<organism evidence="2">
    <name type="scientific">Ajellomyces capsulatus (strain H88)</name>
    <name type="common">Darling's disease fungus</name>
    <name type="synonym">Histoplasma capsulatum</name>
    <dbReference type="NCBI Taxonomy" id="544711"/>
    <lineage>
        <taxon>Eukaryota</taxon>
        <taxon>Fungi</taxon>
        <taxon>Dikarya</taxon>
        <taxon>Ascomycota</taxon>
        <taxon>Pezizomycotina</taxon>
        <taxon>Eurotiomycetes</taxon>
        <taxon>Eurotiomycetidae</taxon>
        <taxon>Onygenales</taxon>
        <taxon>Ajellomycetaceae</taxon>
        <taxon>Histoplasma</taxon>
    </lineage>
</organism>
<reference evidence="2" key="1">
    <citation type="submission" date="2008-07" db="EMBL/GenBank/DDBJ databases">
        <title>Annotation of Ajellomyces capsulatus strain H88.</title>
        <authorList>
            <person name="Champion M."/>
            <person name="Cuomo C."/>
            <person name="Ma L.-J."/>
            <person name="Henn M.R."/>
            <person name="Sil A."/>
            <person name="Goldman B."/>
            <person name="Young S.K."/>
            <person name="Kodira C.D."/>
            <person name="Zeng Q."/>
            <person name="Koehrsen M."/>
            <person name="Alvarado L."/>
            <person name="Berlin A."/>
            <person name="Borenstein D."/>
            <person name="Chen Z."/>
            <person name="Engels R."/>
            <person name="Freedman E."/>
            <person name="Gellesch M."/>
            <person name="Goldberg J."/>
            <person name="Griggs A."/>
            <person name="Gujja S."/>
            <person name="Heiman D."/>
            <person name="Hepburn T."/>
            <person name="Howarth C."/>
            <person name="Jen D."/>
            <person name="Larson L."/>
            <person name="Lewis B."/>
            <person name="Mehta T."/>
            <person name="Park D."/>
            <person name="Pearson M."/>
            <person name="Roberts A."/>
            <person name="Saif S."/>
            <person name="Shea T."/>
            <person name="Shenoy N."/>
            <person name="Sisk P."/>
            <person name="Stolte C."/>
            <person name="Sykes S."/>
            <person name="Walk T."/>
            <person name="White J."/>
            <person name="Yandava C."/>
            <person name="Klein B."/>
            <person name="McEwen J.G."/>
            <person name="Puccia R."/>
            <person name="Goldman G.H."/>
            <person name="Felipe M.S."/>
            <person name="Nino-Vega G."/>
            <person name="San-Blas G."/>
            <person name="Taylor J."/>
            <person name="Mendoza L."/>
            <person name="Galagan J."/>
            <person name="Nusbaum C."/>
            <person name="Birren B."/>
        </authorList>
    </citation>
    <scope>NUCLEOTIDE SEQUENCE [LARGE SCALE GENOMIC DNA]</scope>
    <source>
        <strain evidence="2">H88</strain>
    </source>
</reference>
<evidence type="ECO:0000313" key="1">
    <source>
        <dbReference type="EMBL" id="EGC42049.1"/>
    </source>
</evidence>
<dbReference type="EMBL" id="DS990636">
    <property type="protein sequence ID" value="EGC42049.1"/>
    <property type="molecule type" value="Genomic_DNA"/>
</dbReference>
<dbReference type="AlphaFoldDB" id="F0U506"/>
<dbReference type="HOGENOM" id="CLU_1991977_0_0_1"/>